<organism evidence="2 3">
    <name type="scientific">Alosa alosa</name>
    <name type="common">allis shad</name>
    <dbReference type="NCBI Taxonomy" id="278164"/>
    <lineage>
        <taxon>Eukaryota</taxon>
        <taxon>Metazoa</taxon>
        <taxon>Chordata</taxon>
        <taxon>Craniata</taxon>
        <taxon>Vertebrata</taxon>
        <taxon>Euteleostomi</taxon>
        <taxon>Actinopterygii</taxon>
        <taxon>Neopterygii</taxon>
        <taxon>Teleostei</taxon>
        <taxon>Clupei</taxon>
        <taxon>Clupeiformes</taxon>
        <taxon>Clupeoidei</taxon>
        <taxon>Clupeidae</taxon>
        <taxon>Alosa</taxon>
    </lineage>
</organism>
<keyword evidence="3" id="KW-1185">Reference proteome</keyword>
<dbReference type="AlphaFoldDB" id="A0AAV6FHQ5"/>
<protein>
    <submittedName>
        <fullName evidence="2">Uncharacterized protein</fullName>
    </submittedName>
</protein>
<comment type="caution">
    <text evidence="2">The sequence shown here is derived from an EMBL/GenBank/DDBJ whole genome shotgun (WGS) entry which is preliminary data.</text>
</comment>
<gene>
    <name evidence="2" type="ORF">AALO_G00301010</name>
</gene>
<feature type="signal peptide" evidence="1">
    <location>
        <begin position="1"/>
        <end position="22"/>
    </location>
</feature>
<sequence>MKLVPSASLIFTMVLPLTCVNGNHHENITSTIMAVDFNPRPCMPANNNNGYNFFMRKHILGAQFDTNNKQLWSRYLYSRRLCGRVPLQSFLQKTDEMAVQSICRGSGVNLQQNLCISRRPFLVYAVWSQKLPRKGCRIRRLQRSQHPVVVACDAVANQCLPVHYEGYRGQVPGNNAQVCR</sequence>
<dbReference type="EMBL" id="JADWDJ010000024">
    <property type="protein sequence ID" value="KAG5261186.1"/>
    <property type="molecule type" value="Genomic_DNA"/>
</dbReference>
<proteinExistence type="predicted"/>
<accession>A0AAV6FHQ5</accession>
<name>A0AAV6FHQ5_9TELE</name>
<evidence type="ECO:0000256" key="1">
    <source>
        <dbReference type="SAM" id="SignalP"/>
    </source>
</evidence>
<feature type="chain" id="PRO_5043596549" evidence="1">
    <location>
        <begin position="23"/>
        <end position="180"/>
    </location>
</feature>
<evidence type="ECO:0000313" key="2">
    <source>
        <dbReference type="EMBL" id="KAG5261186.1"/>
    </source>
</evidence>
<dbReference type="InterPro" id="IPR036816">
    <property type="entry name" value="RNaseA-like_dom_sf"/>
</dbReference>
<dbReference type="Gene3D" id="3.10.130.10">
    <property type="entry name" value="Ribonuclease A-like domain"/>
    <property type="match status" value="1"/>
</dbReference>
<dbReference type="Proteomes" id="UP000823561">
    <property type="component" value="Chromosome 24"/>
</dbReference>
<reference evidence="2" key="1">
    <citation type="submission" date="2020-10" db="EMBL/GenBank/DDBJ databases">
        <title>Chromosome-scale genome assembly of the Allis shad, Alosa alosa.</title>
        <authorList>
            <person name="Margot Z."/>
            <person name="Christophe K."/>
            <person name="Cabau C."/>
            <person name="Louis A."/>
            <person name="Berthelot C."/>
            <person name="Parey E."/>
            <person name="Roest Crollius H."/>
            <person name="Montfort J."/>
            <person name="Robinson-Rechavi M."/>
            <person name="Bucao C."/>
            <person name="Bouchez O."/>
            <person name="Gislard M."/>
            <person name="Lluch J."/>
            <person name="Milhes M."/>
            <person name="Lampietro C."/>
            <person name="Lopez Roques C."/>
            <person name="Donnadieu C."/>
            <person name="Braasch I."/>
            <person name="Desvignes T."/>
            <person name="Postlethwait J."/>
            <person name="Bobe J."/>
            <person name="Guiguen Y."/>
        </authorList>
    </citation>
    <scope>NUCLEOTIDE SEQUENCE</scope>
    <source>
        <strain evidence="2">M-15738</strain>
        <tissue evidence="2">Blood</tissue>
    </source>
</reference>
<keyword evidence="1" id="KW-0732">Signal</keyword>
<evidence type="ECO:0000313" key="3">
    <source>
        <dbReference type="Proteomes" id="UP000823561"/>
    </source>
</evidence>